<dbReference type="Proteomes" id="UP000185860">
    <property type="component" value="Unassembled WGS sequence"/>
</dbReference>
<reference evidence="1 2" key="1">
    <citation type="submission" date="2016-11" db="EMBL/GenBank/DDBJ databases">
        <title>Draft Genome Sequences of Nine Cyanobacterial Strains from Diverse Habitats.</title>
        <authorList>
            <person name="Zhu T."/>
            <person name="Hou S."/>
            <person name="Lu X."/>
            <person name="Hess W.R."/>
        </authorList>
    </citation>
    <scope>NUCLEOTIDE SEQUENCE [LARGE SCALE GENOMIC DNA]</scope>
    <source>
        <strain evidence="1 2">IAM M-71</strain>
    </source>
</reference>
<dbReference type="STRING" id="454136.NIES2119_29975"/>
<accession>A0A1U7I437</accession>
<evidence type="ECO:0000313" key="1">
    <source>
        <dbReference type="EMBL" id="OKH30903.1"/>
    </source>
</evidence>
<dbReference type="RefSeq" id="WP_073597151.1">
    <property type="nucleotide sequence ID" value="NZ_MRCE01000057.1"/>
</dbReference>
<dbReference type="OrthoDB" id="495743at2"/>
<organism evidence="1 2">
    <name type="scientific">[Phormidium ambiguum] IAM M-71</name>
    <dbReference type="NCBI Taxonomy" id="454136"/>
    <lineage>
        <taxon>Bacteria</taxon>
        <taxon>Bacillati</taxon>
        <taxon>Cyanobacteriota</taxon>
        <taxon>Cyanophyceae</taxon>
        <taxon>Oscillatoriophycideae</taxon>
        <taxon>Aerosakkonematales</taxon>
        <taxon>Aerosakkonemataceae</taxon>
        <taxon>Floridanema</taxon>
    </lineage>
</organism>
<gene>
    <name evidence="1" type="ORF">NIES2119_29975</name>
</gene>
<proteinExistence type="predicted"/>
<protein>
    <submittedName>
        <fullName evidence="1">Uncharacterized protein</fullName>
    </submittedName>
</protein>
<evidence type="ECO:0000313" key="2">
    <source>
        <dbReference type="Proteomes" id="UP000185860"/>
    </source>
</evidence>
<name>A0A1U7I437_9CYAN</name>
<sequence length="182" mass="21585">MKIRRYRFNRATGKIYRVSYSSLIEVPDYLDAIILHATPSVYGTPYQNQPAQDWISLCFLDRELFWSFALLNSGQSDALRPFLNYQRQYNDLLNYFTRITLVPQHSRSGRHWFAYEFEAFPLPDKVNPTEFLINHSELPLIDPNSELNFPEPEIDRQLLKTLNSPQVEIRLSDTRSTFLNWY</sequence>
<dbReference type="AlphaFoldDB" id="A0A1U7I437"/>
<comment type="caution">
    <text evidence="1">The sequence shown here is derived from an EMBL/GenBank/DDBJ whole genome shotgun (WGS) entry which is preliminary data.</text>
</comment>
<dbReference type="EMBL" id="MRCE01000057">
    <property type="protein sequence ID" value="OKH30903.1"/>
    <property type="molecule type" value="Genomic_DNA"/>
</dbReference>